<comment type="cofactor">
    <cofactor evidence="1">
        <name>Fe(2+)</name>
        <dbReference type="ChEBI" id="CHEBI:29033"/>
    </cofactor>
</comment>
<dbReference type="SUPFAM" id="SSF47240">
    <property type="entry name" value="Ferritin-like"/>
    <property type="match status" value="1"/>
</dbReference>
<dbReference type="InterPro" id="IPR012348">
    <property type="entry name" value="RNR-like"/>
</dbReference>
<keyword evidence="7" id="KW-0809">Transit peptide</keyword>
<dbReference type="GO" id="GO:0045300">
    <property type="term" value="F:stearoyl-[ACP] desaturase activity"/>
    <property type="evidence" value="ECO:0007669"/>
    <property type="project" value="InterPro"/>
</dbReference>
<evidence type="ECO:0000256" key="4">
    <source>
        <dbReference type="ARBA" id="ARBA00022516"/>
    </source>
</evidence>
<name>A0A443N7V1_9MAGN</name>
<evidence type="ECO:0000256" key="3">
    <source>
        <dbReference type="ARBA" id="ARBA00011738"/>
    </source>
</evidence>
<dbReference type="Gene3D" id="1.10.620.20">
    <property type="entry name" value="Ribonucleotide Reductase, subunit A"/>
    <property type="match status" value="1"/>
</dbReference>
<dbReference type="AlphaFoldDB" id="A0A443N7V1"/>
<comment type="similarity">
    <text evidence="2">Belongs to the fatty acid desaturase type 2 family.</text>
</comment>
<keyword evidence="5" id="KW-0479">Metal-binding</keyword>
<keyword evidence="13" id="KW-1185">Reference proteome</keyword>
<dbReference type="GO" id="GO:0009570">
    <property type="term" value="C:chloroplast stroma"/>
    <property type="evidence" value="ECO:0007669"/>
    <property type="project" value="TreeGrafter"/>
</dbReference>
<evidence type="ECO:0000256" key="11">
    <source>
        <dbReference type="ARBA" id="ARBA00023160"/>
    </source>
</evidence>
<keyword evidence="4" id="KW-0444">Lipid biosynthesis</keyword>
<dbReference type="STRING" id="337451.A0A443N7V1"/>
<dbReference type="GO" id="GO:0046872">
    <property type="term" value="F:metal ion binding"/>
    <property type="evidence" value="ECO:0007669"/>
    <property type="project" value="UniProtKB-KW"/>
</dbReference>
<evidence type="ECO:0000256" key="10">
    <source>
        <dbReference type="ARBA" id="ARBA00023098"/>
    </source>
</evidence>
<dbReference type="InterPro" id="IPR005067">
    <property type="entry name" value="Fatty_acid_desaturase-2"/>
</dbReference>
<gene>
    <name evidence="12" type="ORF">CKAN_00294800</name>
</gene>
<evidence type="ECO:0000313" key="13">
    <source>
        <dbReference type="Proteomes" id="UP000283530"/>
    </source>
</evidence>
<evidence type="ECO:0000256" key="8">
    <source>
        <dbReference type="ARBA" id="ARBA00023002"/>
    </source>
</evidence>
<dbReference type="Proteomes" id="UP000283530">
    <property type="component" value="Unassembled WGS sequence"/>
</dbReference>
<reference evidence="12 13" key="1">
    <citation type="journal article" date="2019" name="Nat. Plants">
        <title>Stout camphor tree genome fills gaps in understanding of flowering plant genome evolution.</title>
        <authorList>
            <person name="Chaw S.M."/>
            <person name="Liu Y.C."/>
            <person name="Wu Y.W."/>
            <person name="Wang H.Y."/>
            <person name="Lin C.I."/>
            <person name="Wu C.S."/>
            <person name="Ke H.M."/>
            <person name="Chang L.Y."/>
            <person name="Hsu C.Y."/>
            <person name="Yang H.T."/>
            <person name="Sudianto E."/>
            <person name="Hsu M.H."/>
            <person name="Wu K.P."/>
            <person name="Wang L.N."/>
            <person name="Leebens-Mack J.H."/>
            <person name="Tsai I.J."/>
        </authorList>
    </citation>
    <scope>NUCLEOTIDE SEQUENCE [LARGE SCALE GENOMIC DNA]</scope>
    <source>
        <strain evidence="13">cv. Chaw 1501</strain>
        <tissue evidence="12">Young leaves</tissue>
    </source>
</reference>
<comment type="subunit">
    <text evidence="3">Homodimer.</text>
</comment>
<keyword evidence="6" id="KW-0276">Fatty acid metabolism</keyword>
<evidence type="ECO:0000256" key="6">
    <source>
        <dbReference type="ARBA" id="ARBA00022832"/>
    </source>
</evidence>
<keyword evidence="9" id="KW-0408">Iron</keyword>
<dbReference type="Pfam" id="PF03405">
    <property type="entry name" value="FA_desaturase_2"/>
    <property type="match status" value="1"/>
</dbReference>
<dbReference type="InterPro" id="IPR009078">
    <property type="entry name" value="Ferritin-like_SF"/>
</dbReference>
<dbReference type="PANTHER" id="PTHR31155">
    <property type="entry name" value="ACYL- ACYL-CARRIER-PROTEIN DESATURASE-RELATED"/>
    <property type="match status" value="1"/>
</dbReference>
<proteinExistence type="inferred from homology"/>
<dbReference type="EMBL" id="QPKB01000001">
    <property type="protein sequence ID" value="RWR74612.1"/>
    <property type="molecule type" value="Genomic_DNA"/>
</dbReference>
<dbReference type="OrthoDB" id="779568at2759"/>
<evidence type="ECO:0000313" key="12">
    <source>
        <dbReference type="EMBL" id="RWR74612.1"/>
    </source>
</evidence>
<sequence length="183" mass="20609">MRQVEKTVQYLIGSGMNVGLENNPYLGFIYTSFQERAASIAHGNTAKQALEFGETNLAKICGTIASDEKRHEAAYAKIIQKLFDVDPDTTMLAFANMKRKNITMPGNLMVGVYTANDYVDLVEFFVKRWNVDKVLGGLSGEGKRAQDYICNLTPKLRKLLERSKTKAKDSPLLSFSWIFNKRV</sequence>
<organism evidence="12 13">
    <name type="scientific">Cinnamomum micranthum f. kanehirae</name>
    <dbReference type="NCBI Taxonomy" id="337451"/>
    <lineage>
        <taxon>Eukaryota</taxon>
        <taxon>Viridiplantae</taxon>
        <taxon>Streptophyta</taxon>
        <taxon>Embryophyta</taxon>
        <taxon>Tracheophyta</taxon>
        <taxon>Spermatophyta</taxon>
        <taxon>Magnoliopsida</taxon>
        <taxon>Magnoliidae</taxon>
        <taxon>Laurales</taxon>
        <taxon>Lauraceae</taxon>
        <taxon>Cinnamomum</taxon>
    </lineage>
</organism>
<evidence type="ECO:0000256" key="2">
    <source>
        <dbReference type="ARBA" id="ARBA00008749"/>
    </source>
</evidence>
<evidence type="ECO:0000256" key="7">
    <source>
        <dbReference type="ARBA" id="ARBA00022946"/>
    </source>
</evidence>
<dbReference type="PANTHER" id="PTHR31155:SF9">
    <property type="entry name" value="STEAROYL-[ACYL-CARRIER-PROTEIN] 9-DESATURASE 7, CHLOROPLASTIC"/>
    <property type="match status" value="1"/>
</dbReference>
<keyword evidence="8" id="KW-0560">Oxidoreductase</keyword>
<protein>
    <submittedName>
        <fullName evidence="12">Stearoyl-acyl-carrier-protein 9-desaturase 5, chloroplastic</fullName>
    </submittedName>
</protein>
<dbReference type="GO" id="GO:0006633">
    <property type="term" value="P:fatty acid biosynthetic process"/>
    <property type="evidence" value="ECO:0007669"/>
    <property type="project" value="UniProtKB-KW"/>
</dbReference>
<keyword evidence="10" id="KW-0443">Lipid metabolism</keyword>
<evidence type="ECO:0000256" key="1">
    <source>
        <dbReference type="ARBA" id="ARBA00001954"/>
    </source>
</evidence>
<evidence type="ECO:0000256" key="9">
    <source>
        <dbReference type="ARBA" id="ARBA00023004"/>
    </source>
</evidence>
<evidence type="ECO:0000256" key="5">
    <source>
        <dbReference type="ARBA" id="ARBA00022723"/>
    </source>
</evidence>
<comment type="caution">
    <text evidence="12">The sequence shown here is derived from an EMBL/GenBank/DDBJ whole genome shotgun (WGS) entry which is preliminary data.</text>
</comment>
<accession>A0A443N7V1</accession>
<keyword evidence="11" id="KW-0275">Fatty acid biosynthesis</keyword>